<dbReference type="STRING" id="1127699.HMPREF9151_00107"/>
<dbReference type="Pfam" id="PF01915">
    <property type="entry name" value="Glyco_hydro_3_C"/>
    <property type="match status" value="1"/>
</dbReference>
<feature type="chain" id="PRO_5003954816" evidence="3">
    <location>
        <begin position="22"/>
        <end position="825"/>
    </location>
</feature>
<feature type="signal peptide" evidence="3">
    <location>
        <begin position="1"/>
        <end position="21"/>
    </location>
</feature>
<dbReference type="FunFam" id="2.60.40.10:FF:000495">
    <property type="entry name" value="Periplasmic beta-glucosidase"/>
    <property type="match status" value="1"/>
</dbReference>
<keyword evidence="6" id="KW-1185">Reference proteome</keyword>
<dbReference type="SMART" id="SM00758">
    <property type="entry name" value="PA14"/>
    <property type="match status" value="1"/>
</dbReference>
<dbReference type="Gene3D" id="3.20.20.300">
    <property type="entry name" value="Glycoside hydrolase, family 3, N-terminal domain"/>
    <property type="match status" value="1"/>
</dbReference>
<dbReference type="PROSITE" id="PS51820">
    <property type="entry name" value="PA14"/>
    <property type="match status" value="1"/>
</dbReference>
<sequence length="825" mass="91714">MNKQLITSLVALCIYSMGAAAQVVRITKTNEEKAKEIVSKMTLVEKLRIIGGELTFSIEPVPRLGLPAIHMADGPQGIRNETKSTMYPAGICVAASWNRALAHSVGVALGQDAKARGRSILLGPGVNIYRAPMCGRNFEYFGEDPYLTGETAKNYILGVQSQGVMATIKHFVANNQEWDRHSASSNVDERTLNEIYFPSFKKAVQEAYVGAIMSSYNPVNEKHMAENGDILIDVVRKKWGFKGIVMSDWESTYSTLGTVANGLDLEKPVGKWMNAHLIMPLLKRGVINEQMIDEKVQHIIQTLLAFNMYDTPQQDKSIALDNANSKKAALAMAREGLVLLKNKDDILPLKGPVAVMGPNANIVPTGGGSGFVEPYSTITTWEGLKGIYGKNATFISEDERFDNEADHFYTDATLTRKGFTATYYNNEKLEGTPVLSRRETKIDYNWKLESPAQGVPADHFSVRWTAVYKPVKSGDVDLFVKGDDGYRLFVDDKELIADWTVHAATIGRNTFYAEAGRTYRIRVEYYEGLSDACITARFTRNNPEKMLAQVAKAKNVVLCVGFDSATESEGKDRTFALPEGQNELINEIAARNKNVIVVLNAGGGVDFEPWIDNVKAVLMVWYPGQEGGKAIAEILLGKISPSGKLPMTMEKRWEDNPVHDNYYYNKAADYSDGRATTARIHYNEGVFVGYRGYEQNGVKPRFAFGHGLSYTTFAYSNLKVEPSGTNQVRVSFDIKNTGKHDGAEVAQVYVHDVDASVPRPYKELKGYDKVFLKRGETKRVTIELKADAFSFYDIKRHDFVVEPGEFEILVGSSSDHIVLKDKINL</sequence>
<evidence type="ECO:0000313" key="6">
    <source>
        <dbReference type="Proteomes" id="UP000010433"/>
    </source>
</evidence>
<dbReference type="SUPFAM" id="SSF52279">
    <property type="entry name" value="Beta-D-glucan exohydrolase, C-terminal domain"/>
    <property type="match status" value="1"/>
</dbReference>
<dbReference type="Pfam" id="PF07691">
    <property type="entry name" value="PA14"/>
    <property type="match status" value="1"/>
</dbReference>
<comment type="similarity">
    <text evidence="1">Belongs to the glycosyl hydrolase 3 family.</text>
</comment>
<dbReference type="Gene3D" id="2.60.120.260">
    <property type="entry name" value="Galactose-binding domain-like"/>
    <property type="match status" value="1"/>
</dbReference>
<dbReference type="PRINTS" id="PR00133">
    <property type="entry name" value="GLHYDRLASE3"/>
</dbReference>
<comment type="caution">
    <text evidence="5">The sequence shown here is derived from an EMBL/GenBank/DDBJ whole genome shotgun (WGS) entry which is preliminary data.</text>
</comment>
<dbReference type="GO" id="GO:0005975">
    <property type="term" value="P:carbohydrate metabolic process"/>
    <property type="evidence" value="ECO:0007669"/>
    <property type="project" value="InterPro"/>
</dbReference>
<accession>L1NLN3</accession>
<gene>
    <name evidence="5" type="ORF">HMPREF9151_00107</name>
</gene>
<dbReference type="PATRIC" id="fig|1127699.3.peg.93"/>
<dbReference type="InterPro" id="IPR001764">
    <property type="entry name" value="Glyco_hydro_3_N"/>
</dbReference>
<reference evidence="5 6" key="1">
    <citation type="submission" date="2012-05" db="EMBL/GenBank/DDBJ databases">
        <authorList>
            <person name="Weinstock G."/>
            <person name="Sodergren E."/>
            <person name="Lobos E.A."/>
            <person name="Fulton L."/>
            <person name="Fulton R."/>
            <person name="Courtney L."/>
            <person name="Fronick C."/>
            <person name="O'Laughlin M."/>
            <person name="Godfrey J."/>
            <person name="Wilson R.M."/>
            <person name="Miner T."/>
            <person name="Farmer C."/>
            <person name="Delehaunty K."/>
            <person name="Cordes M."/>
            <person name="Minx P."/>
            <person name="Tomlinson C."/>
            <person name="Chen J."/>
            <person name="Wollam A."/>
            <person name="Pepin K.H."/>
            <person name="Bhonagiri V."/>
            <person name="Zhang X."/>
            <person name="Suruliraj S."/>
            <person name="Warren W."/>
            <person name="Mitreva M."/>
            <person name="Mardis E.R."/>
            <person name="Wilson R.K."/>
        </authorList>
    </citation>
    <scope>NUCLEOTIDE SEQUENCE [LARGE SCALE GENOMIC DNA]</scope>
    <source>
        <strain evidence="5 6">F0055</strain>
    </source>
</reference>
<dbReference type="InterPro" id="IPR036881">
    <property type="entry name" value="Glyco_hydro_3_C_sf"/>
</dbReference>
<organism evidence="5 6">
    <name type="scientific">Hoylesella saccharolytica F0055</name>
    <dbReference type="NCBI Taxonomy" id="1127699"/>
    <lineage>
        <taxon>Bacteria</taxon>
        <taxon>Pseudomonadati</taxon>
        <taxon>Bacteroidota</taxon>
        <taxon>Bacteroidia</taxon>
        <taxon>Bacteroidales</taxon>
        <taxon>Prevotellaceae</taxon>
        <taxon>Hoylesella</taxon>
    </lineage>
</organism>
<name>L1NLN3_9BACT</name>
<dbReference type="InterPro" id="IPR026891">
    <property type="entry name" value="Fn3-like"/>
</dbReference>
<dbReference type="AlphaFoldDB" id="L1NLN3"/>
<proteinExistence type="inferred from homology"/>
<keyword evidence="3" id="KW-0732">Signal</keyword>
<dbReference type="PANTHER" id="PTHR42715:SF10">
    <property type="entry name" value="BETA-GLUCOSIDASE"/>
    <property type="match status" value="1"/>
</dbReference>
<dbReference type="InterPro" id="IPR037524">
    <property type="entry name" value="PA14/GLEYA"/>
</dbReference>
<evidence type="ECO:0000256" key="2">
    <source>
        <dbReference type="ARBA" id="ARBA00022801"/>
    </source>
</evidence>
<dbReference type="Proteomes" id="UP000010433">
    <property type="component" value="Unassembled WGS sequence"/>
</dbReference>
<dbReference type="RefSeq" id="WP_009162549.1">
    <property type="nucleotide sequence ID" value="NZ_KB290997.1"/>
</dbReference>
<dbReference type="GO" id="GO:0008422">
    <property type="term" value="F:beta-glucosidase activity"/>
    <property type="evidence" value="ECO:0007669"/>
    <property type="project" value="UniProtKB-ARBA"/>
</dbReference>
<dbReference type="PANTHER" id="PTHR42715">
    <property type="entry name" value="BETA-GLUCOSIDASE"/>
    <property type="match status" value="1"/>
</dbReference>
<dbReference type="InterPro" id="IPR011658">
    <property type="entry name" value="PA14_dom"/>
</dbReference>
<dbReference type="SMART" id="SM01217">
    <property type="entry name" value="Fn3_like"/>
    <property type="match status" value="1"/>
</dbReference>
<dbReference type="Pfam" id="PF00933">
    <property type="entry name" value="Glyco_hydro_3"/>
    <property type="match status" value="1"/>
</dbReference>
<dbReference type="Gene3D" id="2.60.40.10">
    <property type="entry name" value="Immunoglobulins"/>
    <property type="match status" value="1"/>
</dbReference>
<evidence type="ECO:0000256" key="3">
    <source>
        <dbReference type="SAM" id="SignalP"/>
    </source>
</evidence>
<dbReference type="InterPro" id="IPR017853">
    <property type="entry name" value="GH"/>
</dbReference>
<protein>
    <submittedName>
        <fullName evidence="5">Putative beta-glucosidase</fullName>
    </submittedName>
</protein>
<dbReference type="Pfam" id="PF14310">
    <property type="entry name" value="Fn3-like"/>
    <property type="match status" value="1"/>
</dbReference>
<dbReference type="OrthoDB" id="9805821at2"/>
<keyword evidence="2" id="KW-0378">Hydrolase</keyword>
<dbReference type="HOGENOM" id="CLU_004542_4_0_10"/>
<dbReference type="EMBL" id="AMEP01000013">
    <property type="protein sequence ID" value="EKY04092.1"/>
    <property type="molecule type" value="Genomic_DNA"/>
</dbReference>
<evidence type="ECO:0000256" key="1">
    <source>
        <dbReference type="ARBA" id="ARBA00005336"/>
    </source>
</evidence>
<evidence type="ECO:0000259" key="4">
    <source>
        <dbReference type="PROSITE" id="PS51820"/>
    </source>
</evidence>
<dbReference type="InterPro" id="IPR050288">
    <property type="entry name" value="Cellulose_deg_GH3"/>
</dbReference>
<dbReference type="Gene3D" id="3.40.50.1700">
    <property type="entry name" value="Glycoside hydrolase family 3 C-terminal domain"/>
    <property type="match status" value="1"/>
</dbReference>
<dbReference type="InterPro" id="IPR036962">
    <property type="entry name" value="Glyco_hydro_3_N_sf"/>
</dbReference>
<dbReference type="InterPro" id="IPR002772">
    <property type="entry name" value="Glyco_hydro_3_C"/>
</dbReference>
<feature type="domain" description="PA14" evidence="4">
    <location>
        <begin position="414"/>
        <end position="554"/>
    </location>
</feature>
<evidence type="ECO:0000313" key="5">
    <source>
        <dbReference type="EMBL" id="EKY04092.1"/>
    </source>
</evidence>
<dbReference type="SUPFAM" id="SSF51445">
    <property type="entry name" value="(Trans)glycosidases"/>
    <property type="match status" value="1"/>
</dbReference>
<dbReference type="InterPro" id="IPR013783">
    <property type="entry name" value="Ig-like_fold"/>
</dbReference>